<dbReference type="GO" id="GO:0006607">
    <property type="term" value="P:NLS-bearing protein import into nucleus"/>
    <property type="evidence" value="ECO:0007669"/>
    <property type="project" value="TreeGrafter"/>
</dbReference>
<comment type="subcellular location">
    <subcellularLocation>
        <location evidence="1">Nucleus</location>
        <location evidence="1">Nuclear pore complex</location>
    </subcellularLocation>
</comment>
<evidence type="ECO:0000256" key="3">
    <source>
        <dbReference type="ARBA" id="ARBA00016439"/>
    </source>
</evidence>
<dbReference type="PANTHER" id="PTHR21527">
    <property type="entry name" value="NUCLEOPORIN NUP35"/>
    <property type="match status" value="1"/>
</dbReference>
<dbReference type="Proteomes" id="UP000663882">
    <property type="component" value="Unassembled WGS sequence"/>
</dbReference>
<evidence type="ECO:0000256" key="1">
    <source>
        <dbReference type="ARBA" id="ARBA00004567"/>
    </source>
</evidence>
<name>A0A814T973_9BILA</name>
<dbReference type="PANTHER" id="PTHR21527:SF6">
    <property type="entry name" value="NUCLEOPORIN NUP35"/>
    <property type="match status" value="1"/>
</dbReference>
<proteinExistence type="inferred from homology"/>
<keyword evidence="8 12" id="KW-0906">Nuclear pore complex</keyword>
<dbReference type="EMBL" id="CAJNOH010000861">
    <property type="protein sequence ID" value="CAF1138162.1"/>
    <property type="molecule type" value="Genomic_DNA"/>
</dbReference>
<evidence type="ECO:0000313" key="14">
    <source>
        <dbReference type="EMBL" id="CAF1082474.1"/>
    </source>
</evidence>
<dbReference type="PROSITE" id="PS51472">
    <property type="entry name" value="RRM_NUP35"/>
    <property type="match status" value="1"/>
</dbReference>
<keyword evidence="9 12" id="KW-0539">Nucleus</keyword>
<dbReference type="EMBL" id="CAJOBE010000470">
    <property type="protein sequence ID" value="CAF3646664.1"/>
    <property type="molecule type" value="Genomic_DNA"/>
</dbReference>
<dbReference type="Proteomes" id="UP000663823">
    <property type="component" value="Unassembled WGS sequence"/>
</dbReference>
<dbReference type="Proteomes" id="UP000663870">
    <property type="component" value="Unassembled WGS sequence"/>
</dbReference>
<comment type="caution">
    <text evidence="16">The sequence shown here is derived from an EMBL/GenBank/DDBJ whole genome shotgun (WGS) entry which is preliminary data.</text>
</comment>
<dbReference type="Proteomes" id="UP000663889">
    <property type="component" value="Unassembled WGS sequence"/>
</dbReference>
<keyword evidence="4 12" id="KW-0813">Transport</keyword>
<dbReference type="Proteomes" id="UP000663874">
    <property type="component" value="Unassembled WGS sequence"/>
</dbReference>
<dbReference type="OrthoDB" id="10015491at2759"/>
<dbReference type="Gene3D" id="3.30.70.330">
    <property type="match status" value="1"/>
</dbReference>
<reference evidence="16" key="1">
    <citation type="submission" date="2021-02" db="EMBL/GenBank/DDBJ databases">
        <authorList>
            <person name="Nowell W R."/>
        </authorList>
    </citation>
    <scope>NUCLEOTIDE SEQUENCE</scope>
</reference>
<evidence type="ECO:0000256" key="7">
    <source>
        <dbReference type="ARBA" id="ARBA00023010"/>
    </source>
</evidence>
<accession>A0A814T973</accession>
<keyword evidence="5 12" id="KW-0509">mRNA transport</keyword>
<evidence type="ECO:0000313" key="20">
    <source>
        <dbReference type="Proteomes" id="UP000663870"/>
    </source>
</evidence>
<dbReference type="GO" id="GO:0017056">
    <property type="term" value="F:structural constituent of nuclear pore"/>
    <property type="evidence" value="ECO:0007669"/>
    <property type="project" value="TreeGrafter"/>
</dbReference>
<organism evidence="16 21">
    <name type="scientific">Rotaria sordida</name>
    <dbReference type="NCBI Taxonomy" id="392033"/>
    <lineage>
        <taxon>Eukaryota</taxon>
        <taxon>Metazoa</taxon>
        <taxon>Spiralia</taxon>
        <taxon>Gnathifera</taxon>
        <taxon>Rotifera</taxon>
        <taxon>Eurotatoria</taxon>
        <taxon>Bdelloidea</taxon>
        <taxon>Philodinida</taxon>
        <taxon>Philodinidae</taxon>
        <taxon>Rotaria</taxon>
    </lineage>
</organism>
<dbReference type="GO" id="GO:0003676">
    <property type="term" value="F:nucleic acid binding"/>
    <property type="evidence" value="ECO:0007669"/>
    <property type="project" value="InterPro"/>
</dbReference>
<evidence type="ECO:0000256" key="11">
    <source>
        <dbReference type="ARBA" id="ARBA00030250"/>
    </source>
</evidence>
<keyword evidence="6" id="KW-0653">Protein transport</keyword>
<comment type="similarity">
    <text evidence="2">Belongs to the Nup35 family.</text>
</comment>
<gene>
    <name evidence="18" type="ORF">FNK824_LOCUS5752</name>
    <name evidence="17" type="ORF">JXQ802_LOCUS32887</name>
    <name evidence="19" type="ORF">OTI717_LOCUS31970</name>
    <name evidence="15" type="ORF">PYM288_LOCUS21566</name>
    <name evidence="16" type="ORF">RFH988_LOCUS22133</name>
    <name evidence="14" type="ORF">SEV965_LOCUS14926</name>
</gene>
<dbReference type="EMBL" id="CAJNOL010001472">
    <property type="protein sequence ID" value="CAF1366018.1"/>
    <property type="molecule type" value="Genomic_DNA"/>
</dbReference>
<evidence type="ECO:0000313" key="21">
    <source>
        <dbReference type="Proteomes" id="UP000663882"/>
    </source>
</evidence>
<dbReference type="InterPro" id="IPR012677">
    <property type="entry name" value="Nucleotide-bd_a/b_plait_sf"/>
</dbReference>
<dbReference type="Pfam" id="PF05172">
    <property type="entry name" value="RRM_Nup35"/>
    <property type="match status" value="1"/>
</dbReference>
<dbReference type="InterPro" id="IPR035979">
    <property type="entry name" value="RBD_domain_sf"/>
</dbReference>
<dbReference type="SUPFAM" id="SSF54928">
    <property type="entry name" value="RNA-binding domain, RBD"/>
    <property type="match status" value="1"/>
</dbReference>
<evidence type="ECO:0000313" key="19">
    <source>
        <dbReference type="EMBL" id="CAF4057413.1"/>
    </source>
</evidence>
<keyword evidence="7" id="KW-0811">Translocation</keyword>
<dbReference type="Proteomes" id="UP000663854">
    <property type="component" value="Unassembled WGS sequence"/>
</dbReference>
<sequence>MSTSTSIEQQHQEFKRQISTQDTYPCFLLDQTFQQRILSPTSNVMPSFLSTQTFSPLGKSPIPTLTTNTSRLSTKQSNQYRLFPSSPLNSLNTNRTNTRSTTQIVDVPIEKTIVPLRTMTDLFPSFSYTNMKISNKKSSNFLINTTNQISTSTTGVSIFGFRNEDLELIIQQFQDIGQIEEIQRPLGCENGNFLNIIYTNHVSYQNALNRNGIIFNGYMIGVVPLINK</sequence>
<evidence type="ECO:0000256" key="10">
    <source>
        <dbReference type="ARBA" id="ARBA00029997"/>
    </source>
</evidence>
<dbReference type="GO" id="GO:0044613">
    <property type="term" value="C:nuclear pore central transport channel"/>
    <property type="evidence" value="ECO:0007669"/>
    <property type="project" value="TreeGrafter"/>
</dbReference>
<dbReference type="GO" id="GO:0051028">
    <property type="term" value="P:mRNA transport"/>
    <property type="evidence" value="ECO:0007669"/>
    <property type="project" value="UniProtKB-UniRule"/>
</dbReference>
<dbReference type="EMBL" id="CAJOAX010009508">
    <property type="protein sequence ID" value="CAF4057413.1"/>
    <property type="molecule type" value="Genomic_DNA"/>
</dbReference>
<feature type="domain" description="RRM Nup35-type" evidence="13">
    <location>
        <begin position="150"/>
        <end position="228"/>
    </location>
</feature>
<dbReference type="EMBL" id="CAJNOU010000763">
    <property type="protein sequence ID" value="CAF1082474.1"/>
    <property type="molecule type" value="Genomic_DNA"/>
</dbReference>
<evidence type="ECO:0000256" key="5">
    <source>
        <dbReference type="ARBA" id="ARBA00022816"/>
    </source>
</evidence>
<evidence type="ECO:0000256" key="9">
    <source>
        <dbReference type="ARBA" id="ARBA00023242"/>
    </source>
</evidence>
<evidence type="ECO:0000256" key="4">
    <source>
        <dbReference type="ARBA" id="ARBA00022448"/>
    </source>
</evidence>
<evidence type="ECO:0000256" key="6">
    <source>
        <dbReference type="ARBA" id="ARBA00022927"/>
    </source>
</evidence>
<dbReference type="GO" id="GO:0044615">
    <property type="term" value="C:nuclear pore nuclear basket"/>
    <property type="evidence" value="ECO:0007669"/>
    <property type="project" value="TreeGrafter"/>
</dbReference>
<evidence type="ECO:0000313" key="18">
    <source>
        <dbReference type="EMBL" id="CAF3646664.1"/>
    </source>
</evidence>
<evidence type="ECO:0000256" key="8">
    <source>
        <dbReference type="ARBA" id="ARBA00023132"/>
    </source>
</evidence>
<dbReference type="InterPro" id="IPR007846">
    <property type="entry name" value="RRM_NUP35_dom"/>
</dbReference>
<protein>
    <recommendedName>
        <fullName evidence="3">Nucleoporin NUP35</fullName>
    </recommendedName>
    <alternativeName>
        <fullName evidence="11">35 kDa nucleoporin</fullName>
    </alternativeName>
    <alternativeName>
        <fullName evidence="10">Nucleoporin NUP53</fullName>
    </alternativeName>
</protein>
<evidence type="ECO:0000256" key="2">
    <source>
        <dbReference type="ARBA" id="ARBA00009454"/>
    </source>
</evidence>
<dbReference type="GO" id="GO:0005543">
    <property type="term" value="F:phospholipid binding"/>
    <property type="evidence" value="ECO:0007669"/>
    <property type="project" value="TreeGrafter"/>
</dbReference>
<evidence type="ECO:0000313" key="16">
    <source>
        <dbReference type="EMBL" id="CAF1155176.1"/>
    </source>
</evidence>
<evidence type="ECO:0000256" key="12">
    <source>
        <dbReference type="PROSITE-ProRule" id="PRU00804"/>
    </source>
</evidence>
<evidence type="ECO:0000313" key="17">
    <source>
        <dbReference type="EMBL" id="CAF1366018.1"/>
    </source>
</evidence>
<dbReference type="EMBL" id="CAJNOO010001455">
    <property type="protein sequence ID" value="CAF1155176.1"/>
    <property type="molecule type" value="Genomic_DNA"/>
</dbReference>
<keyword evidence="20" id="KW-1185">Reference proteome</keyword>
<evidence type="ECO:0000313" key="15">
    <source>
        <dbReference type="EMBL" id="CAF1138162.1"/>
    </source>
</evidence>
<dbReference type="AlphaFoldDB" id="A0A814T973"/>
<dbReference type="GO" id="GO:0006999">
    <property type="term" value="P:nuclear pore organization"/>
    <property type="evidence" value="ECO:0007669"/>
    <property type="project" value="TreeGrafter"/>
</dbReference>
<evidence type="ECO:0000259" key="13">
    <source>
        <dbReference type="PROSITE" id="PS51472"/>
    </source>
</evidence>